<keyword evidence="3" id="KW-0863">Zinc-finger</keyword>
<dbReference type="SMART" id="SM00317">
    <property type="entry name" value="SET"/>
    <property type="match status" value="1"/>
</dbReference>
<gene>
    <name evidence="10" type="ORF">DICVIV_07901</name>
</gene>
<evidence type="ECO:0000256" key="1">
    <source>
        <dbReference type="ARBA" id="ARBA00004123"/>
    </source>
</evidence>
<feature type="domain" description="BAH" evidence="9">
    <location>
        <begin position="427"/>
        <end position="549"/>
    </location>
</feature>
<feature type="transmembrane region" description="Helical" evidence="7">
    <location>
        <begin position="16"/>
        <end position="34"/>
    </location>
</feature>
<dbReference type="InterPro" id="IPR001214">
    <property type="entry name" value="SET_dom"/>
</dbReference>
<dbReference type="GO" id="GO:0006355">
    <property type="term" value="P:regulation of DNA-templated transcription"/>
    <property type="evidence" value="ECO:0007669"/>
    <property type="project" value="TreeGrafter"/>
</dbReference>
<dbReference type="PROSITE" id="PS50280">
    <property type="entry name" value="SET"/>
    <property type="match status" value="1"/>
</dbReference>
<dbReference type="Gene3D" id="2.170.270.10">
    <property type="entry name" value="SET domain"/>
    <property type="match status" value="1"/>
</dbReference>
<evidence type="ECO:0000256" key="6">
    <source>
        <dbReference type="ARBA" id="ARBA00023242"/>
    </source>
</evidence>
<dbReference type="SUPFAM" id="SSF82199">
    <property type="entry name" value="SET domain"/>
    <property type="match status" value="1"/>
</dbReference>
<keyword evidence="5" id="KW-0156">Chromatin regulator</keyword>
<organism evidence="10 11">
    <name type="scientific">Dictyocaulus viviparus</name>
    <name type="common">Bovine lungworm</name>
    <dbReference type="NCBI Taxonomy" id="29172"/>
    <lineage>
        <taxon>Eukaryota</taxon>
        <taxon>Metazoa</taxon>
        <taxon>Ecdysozoa</taxon>
        <taxon>Nematoda</taxon>
        <taxon>Chromadorea</taxon>
        <taxon>Rhabditida</taxon>
        <taxon>Rhabditina</taxon>
        <taxon>Rhabditomorpha</taxon>
        <taxon>Strongyloidea</taxon>
        <taxon>Metastrongylidae</taxon>
        <taxon>Dictyocaulus</taxon>
    </lineage>
</organism>
<keyword evidence="7" id="KW-0812">Transmembrane</keyword>
<reference evidence="10 11" key="1">
    <citation type="submission" date="2013-11" db="EMBL/GenBank/DDBJ databases">
        <title>Draft genome of the bovine lungworm Dictyocaulus viviparus.</title>
        <authorList>
            <person name="Mitreva M."/>
        </authorList>
    </citation>
    <scope>NUCLEOTIDE SEQUENCE [LARGE SCALE GENOMIC DNA]</scope>
    <source>
        <strain evidence="10 11">HannoverDv2000</strain>
    </source>
</reference>
<dbReference type="InterPro" id="IPR013083">
    <property type="entry name" value="Znf_RING/FYVE/PHD"/>
</dbReference>
<keyword evidence="2" id="KW-0479">Metal-binding</keyword>
<keyword evidence="7" id="KW-0472">Membrane</keyword>
<dbReference type="Proteomes" id="UP000053766">
    <property type="component" value="Unassembled WGS sequence"/>
</dbReference>
<keyword evidence="11" id="KW-1185">Reference proteome</keyword>
<evidence type="ECO:0000256" key="7">
    <source>
        <dbReference type="SAM" id="Phobius"/>
    </source>
</evidence>
<dbReference type="GO" id="GO:0042800">
    <property type="term" value="F:histone H3K4 methyltransferase activity"/>
    <property type="evidence" value="ECO:0007669"/>
    <property type="project" value="TreeGrafter"/>
</dbReference>
<dbReference type="SUPFAM" id="SSF57903">
    <property type="entry name" value="FYVE/PHD zinc finger"/>
    <property type="match status" value="1"/>
</dbReference>
<keyword evidence="4" id="KW-0862">Zinc</keyword>
<dbReference type="EMBL" id="KN716372">
    <property type="protein sequence ID" value="KJH46051.1"/>
    <property type="molecule type" value="Genomic_DNA"/>
</dbReference>
<dbReference type="InterPro" id="IPR019786">
    <property type="entry name" value="Zinc_finger_PHD-type_CS"/>
</dbReference>
<dbReference type="PANTHER" id="PTHR46147:SF3">
    <property type="entry name" value="HISTONE-LYSINE N-METHYLTRANSFERASE ASH1"/>
    <property type="match status" value="1"/>
</dbReference>
<dbReference type="GO" id="GO:0008270">
    <property type="term" value="F:zinc ion binding"/>
    <property type="evidence" value="ECO:0007669"/>
    <property type="project" value="UniProtKB-KW"/>
</dbReference>
<evidence type="ECO:0000256" key="4">
    <source>
        <dbReference type="ARBA" id="ARBA00022833"/>
    </source>
</evidence>
<dbReference type="AlphaFoldDB" id="A0A0D8XUJ1"/>
<sequence length="634" mass="72309">KNFTNKASKASRRFSGWKFTTILFGFSCSIRWFFQCEFAGDVVSFEDAKQRWAIYSKSETSPIILCLTSRLFIDATIRGNVSRFVRQSCKPNARLEVWSVNGNYRAGLFSLGEIASGAEITIDMNGLLPVSKDCNCGVSGCRKRIVMARNSFIASAGDLSINEERAVRGDHIFLIRNRQRSILHAATYGLSGSFGQSRSQIDGMRKVLRGVAYSKAEIATNFDAEMGHWLDELADDDIERAYVALRERYISEGGKSEKDEKPKRDRRKENRFVNRDTNLEYIDSKFPVGGYDPDDAWPLGKANEKDDAVRCVCGSLEEDGEMIQCDTCNFWLHSECLSDVDQDNVSSLFVDSTVVSMCFIKSITFEIIGFFQEYKCQFCRGIISGGRPCVDVILAKQPDIRLRGCSYYKALVNNRGIQIRLNETVHVLKAIGDDVSDLQFYYVSILDLRVFRVERLFAATGGHRFVFGFYYARPHETFCDSQRIFHRNEVFATPLYDTLPLDAVVGRCAVLDPSIWCIGRPTVPKFKEADIYLCEYQIDRNQRSFEKIPMKNRYPINTQPYVFKRFEDPVTIKRDFTPFVVDQTISPSKLSFKMGKEPSHAVDAKRFMMQNLSAIVERLNDASKKEVQSRKEGE</sequence>
<evidence type="ECO:0000256" key="3">
    <source>
        <dbReference type="ARBA" id="ARBA00022771"/>
    </source>
</evidence>
<dbReference type="InterPro" id="IPR001965">
    <property type="entry name" value="Znf_PHD"/>
</dbReference>
<dbReference type="InterPro" id="IPR019787">
    <property type="entry name" value="Znf_PHD-finger"/>
</dbReference>
<dbReference type="SMART" id="SM00439">
    <property type="entry name" value="BAH"/>
    <property type="match status" value="1"/>
</dbReference>
<keyword evidence="6" id="KW-0539">Nucleus</keyword>
<evidence type="ECO:0000313" key="10">
    <source>
        <dbReference type="EMBL" id="KJH46051.1"/>
    </source>
</evidence>
<feature type="non-terminal residue" evidence="10">
    <location>
        <position position="1"/>
    </location>
</feature>
<dbReference type="PANTHER" id="PTHR46147">
    <property type="entry name" value="HISTONE-LYSINE N-METHYLTRANSFERASE ASH1"/>
    <property type="match status" value="1"/>
</dbReference>
<evidence type="ECO:0000313" key="11">
    <source>
        <dbReference type="Proteomes" id="UP000053766"/>
    </source>
</evidence>
<name>A0A0D8XUJ1_DICVI</name>
<dbReference type="OrthoDB" id="422362at2759"/>
<evidence type="ECO:0000259" key="9">
    <source>
        <dbReference type="PROSITE" id="PS51038"/>
    </source>
</evidence>
<dbReference type="Gene3D" id="3.30.40.10">
    <property type="entry name" value="Zinc/RING finger domain, C3HC4 (zinc finger)"/>
    <property type="match status" value="1"/>
</dbReference>
<dbReference type="InterPro" id="IPR001025">
    <property type="entry name" value="BAH_dom"/>
</dbReference>
<proteinExistence type="predicted"/>
<dbReference type="Pfam" id="PF00628">
    <property type="entry name" value="PHD"/>
    <property type="match status" value="1"/>
</dbReference>
<dbReference type="InterPro" id="IPR046341">
    <property type="entry name" value="SET_dom_sf"/>
</dbReference>
<evidence type="ECO:0000259" key="8">
    <source>
        <dbReference type="PROSITE" id="PS50280"/>
    </source>
</evidence>
<dbReference type="InterPro" id="IPR043151">
    <property type="entry name" value="BAH_sf"/>
</dbReference>
<accession>A0A0D8XUJ1</accession>
<evidence type="ECO:0000256" key="2">
    <source>
        <dbReference type="ARBA" id="ARBA00022723"/>
    </source>
</evidence>
<feature type="domain" description="SET" evidence="8">
    <location>
        <begin position="26"/>
        <end position="125"/>
    </location>
</feature>
<keyword evidence="7" id="KW-1133">Transmembrane helix</keyword>
<dbReference type="Pfam" id="PF01426">
    <property type="entry name" value="BAH"/>
    <property type="match status" value="1"/>
</dbReference>
<dbReference type="Gene3D" id="2.30.30.490">
    <property type="match status" value="1"/>
</dbReference>
<comment type="subcellular location">
    <subcellularLocation>
        <location evidence="1">Nucleus</location>
    </subcellularLocation>
</comment>
<dbReference type="Pfam" id="PF00856">
    <property type="entry name" value="SET"/>
    <property type="match status" value="1"/>
</dbReference>
<dbReference type="InterPro" id="IPR011011">
    <property type="entry name" value="Znf_FYVE_PHD"/>
</dbReference>
<dbReference type="SMART" id="SM00249">
    <property type="entry name" value="PHD"/>
    <property type="match status" value="1"/>
</dbReference>
<dbReference type="PROSITE" id="PS51038">
    <property type="entry name" value="BAH"/>
    <property type="match status" value="1"/>
</dbReference>
<dbReference type="STRING" id="29172.A0A0D8XUJ1"/>
<reference evidence="11" key="2">
    <citation type="journal article" date="2016" name="Sci. Rep.">
        <title>Dictyocaulus viviparus genome, variome and transcriptome elucidate lungworm biology and support future intervention.</title>
        <authorList>
            <person name="McNulty S.N."/>
            <person name="Strube C."/>
            <person name="Rosa B.A."/>
            <person name="Martin J.C."/>
            <person name="Tyagi R."/>
            <person name="Choi Y.J."/>
            <person name="Wang Q."/>
            <person name="Hallsworth Pepin K."/>
            <person name="Zhang X."/>
            <person name="Ozersky P."/>
            <person name="Wilson R.K."/>
            <person name="Sternberg P.W."/>
            <person name="Gasser R.B."/>
            <person name="Mitreva M."/>
        </authorList>
    </citation>
    <scope>NUCLEOTIDE SEQUENCE [LARGE SCALE GENOMIC DNA]</scope>
    <source>
        <strain evidence="11">HannoverDv2000</strain>
    </source>
</reference>
<dbReference type="GO" id="GO:0003682">
    <property type="term" value="F:chromatin binding"/>
    <property type="evidence" value="ECO:0007669"/>
    <property type="project" value="InterPro"/>
</dbReference>
<protein>
    <submittedName>
        <fullName evidence="10">BAH domain protein</fullName>
    </submittedName>
</protein>
<dbReference type="GO" id="GO:0005654">
    <property type="term" value="C:nucleoplasm"/>
    <property type="evidence" value="ECO:0007669"/>
    <property type="project" value="TreeGrafter"/>
</dbReference>
<evidence type="ECO:0000256" key="5">
    <source>
        <dbReference type="ARBA" id="ARBA00022853"/>
    </source>
</evidence>
<dbReference type="PROSITE" id="PS01359">
    <property type="entry name" value="ZF_PHD_1"/>
    <property type="match status" value="1"/>
</dbReference>